<evidence type="ECO:0000259" key="7">
    <source>
        <dbReference type="Pfam" id="PF00590"/>
    </source>
</evidence>
<organism evidence="8 9">
    <name type="scientific">Robertmurraya siralis</name>
    <dbReference type="NCBI Taxonomy" id="77777"/>
    <lineage>
        <taxon>Bacteria</taxon>
        <taxon>Bacillati</taxon>
        <taxon>Bacillota</taxon>
        <taxon>Bacilli</taxon>
        <taxon>Bacillales</taxon>
        <taxon>Bacillaceae</taxon>
        <taxon>Robertmurraya</taxon>
    </lineage>
</organism>
<accession>A0A919WMV3</accession>
<dbReference type="EC" id="2.1.1.198" evidence="6"/>
<dbReference type="Pfam" id="PF00590">
    <property type="entry name" value="TP_methylase"/>
    <property type="match status" value="1"/>
</dbReference>
<dbReference type="SUPFAM" id="SSF53790">
    <property type="entry name" value="Tetrapyrrole methylase"/>
    <property type="match status" value="1"/>
</dbReference>
<keyword evidence="2 6" id="KW-0698">rRNA processing</keyword>
<sequence length="291" mass="33371">MWQQKSFENEQQKGILYLVPTPIGNLEDMSFRAVRLLKESDYIAAEDTRNTKKLCNHFEISTPVVSYHEHNKEASGAKLIERLKEGGKIALVSDAGMPTISDPGYELVVAAVNEQLTVVPLPGANAALTALIASGLATQPFYFYGFLPRQKKEKMKELEELSKMMSTLILYESPHRLKETLEQLYAVFGERQISLCRELTKRYEEFIRGTISEVIQWASSDEVRGEFCLIIEGSNKRAEEKNTWWEELSLQEHIKHYMTEQGFSSKEAIKQTAKDRNMNKRDVYHAYHIKG</sequence>
<dbReference type="PANTHER" id="PTHR46111:SF1">
    <property type="entry name" value="RIBOSOMAL RNA SMALL SUBUNIT METHYLTRANSFERASE I"/>
    <property type="match status" value="1"/>
</dbReference>
<comment type="caution">
    <text evidence="8">The sequence shown here is derived from an EMBL/GenBank/DDBJ whole genome shotgun (WGS) entry which is preliminary data.</text>
</comment>
<comment type="similarity">
    <text evidence="6">Belongs to the methyltransferase superfamily. RsmI family.</text>
</comment>
<dbReference type="InterPro" id="IPR000878">
    <property type="entry name" value="4pyrrol_Mease"/>
</dbReference>
<dbReference type="GO" id="GO:0070677">
    <property type="term" value="F:rRNA (cytosine-2'-O-)-methyltransferase activity"/>
    <property type="evidence" value="ECO:0007669"/>
    <property type="project" value="UniProtKB-UniRule"/>
</dbReference>
<dbReference type="Gene3D" id="3.40.1010.10">
    <property type="entry name" value="Cobalt-precorrin-4 Transmethylase, Domain 1"/>
    <property type="match status" value="1"/>
</dbReference>
<dbReference type="RefSeq" id="WP_137744732.1">
    <property type="nucleotide sequence ID" value="NZ_BORC01000015.1"/>
</dbReference>
<keyword evidence="3 6" id="KW-0489">Methyltransferase</keyword>
<keyword evidence="1 6" id="KW-0963">Cytoplasm</keyword>
<evidence type="ECO:0000256" key="6">
    <source>
        <dbReference type="HAMAP-Rule" id="MF_01877"/>
    </source>
</evidence>
<feature type="domain" description="Tetrapyrrole methylase" evidence="7">
    <location>
        <begin position="16"/>
        <end position="214"/>
    </location>
</feature>
<evidence type="ECO:0000256" key="1">
    <source>
        <dbReference type="ARBA" id="ARBA00022490"/>
    </source>
</evidence>
<evidence type="ECO:0000256" key="5">
    <source>
        <dbReference type="ARBA" id="ARBA00022691"/>
    </source>
</evidence>
<dbReference type="PIRSF" id="PIRSF005917">
    <property type="entry name" value="MTase_YraL"/>
    <property type="match status" value="1"/>
</dbReference>
<dbReference type="HAMAP" id="MF_01877">
    <property type="entry name" value="16SrRNA_methyltr_I"/>
    <property type="match status" value="1"/>
</dbReference>
<name>A0A919WMV3_9BACI</name>
<keyword evidence="4 6" id="KW-0808">Transferase</keyword>
<dbReference type="FunFam" id="3.30.950.10:FF:000002">
    <property type="entry name" value="Ribosomal RNA small subunit methyltransferase I"/>
    <property type="match status" value="1"/>
</dbReference>
<reference evidence="8" key="1">
    <citation type="submission" date="2021-03" db="EMBL/GenBank/DDBJ databases">
        <title>Antimicrobial resistance genes in bacteria isolated from Japanese honey, and their potential for conferring macrolide and lincosamide resistance in the American foulbrood pathogen Paenibacillus larvae.</title>
        <authorList>
            <person name="Okamoto M."/>
            <person name="Kumagai M."/>
            <person name="Kanamori H."/>
            <person name="Takamatsu D."/>
        </authorList>
    </citation>
    <scope>NUCLEOTIDE SEQUENCE</scope>
    <source>
        <strain evidence="8">J27TS8</strain>
    </source>
</reference>
<comment type="subcellular location">
    <subcellularLocation>
        <location evidence="6">Cytoplasm</location>
    </subcellularLocation>
</comment>
<dbReference type="PROSITE" id="PS01296">
    <property type="entry name" value="RSMI"/>
    <property type="match status" value="1"/>
</dbReference>
<dbReference type="CDD" id="cd11648">
    <property type="entry name" value="RsmI"/>
    <property type="match status" value="1"/>
</dbReference>
<dbReference type="OrthoDB" id="9809084at2"/>
<keyword evidence="5 6" id="KW-0949">S-adenosyl-L-methionine</keyword>
<dbReference type="InterPro" id="IPR018063">
    <property type="entry name" value="SAM_MeTrfase_RsmI_CS"/>
</dbReference>
<comment type="catalytic activity">
    <reaction evidence="6">
        <text>cytidine(1402) in 16S rRNA + S-adenosyl-L-methionine = 2'-O-methylcytidine(1402) in 16S rRNA + S-adenosyl-L-homocysteine + H(+)</text>
        <dbReference type="Rhea" id="RHEA:42924"/>
        <dbReference type="Rhea" id="RHEA-COMP:10285"/>
        <dbReference type="Rhea" id="RHEA-COMP:10286"/>
        <dbReference type="ChEBI" id="CHEBI:15378"/>
        <dbReference type="ChEBI" id="CHEBI:57856"/>
        <dbReference type="ChEBI" id="CHEBI:59789"/>
        <dbReference type="ChEBI" id="CHEBI:74495"/>
        <dbReference type="ChEBI" id="CHEBI:82748"/>
        <dbReference type="EC" id="2.1.1.198"/>
    </reaction>
</comment>
<dbReference type="InterPro" id="IPR035996">
    <property type="entry name" value="4pyrrol_Methylase_sf"/>
</dbReference>
<dbReference type="Gene3D" id="3.30.950.10">
    <property type="entry name" value="Methyltransferase, Cobalt-precorrin-4 Transmethylase, Domain 2"/>
    <property type="match status" value="1"/>
</dbReference>
<dbReference type="EMBL" id="BORC01000015">
    <property type="protein sequence ID" value="GIN64499.1"/>
    <property type="molecule type" value="Genomic_DNA"/>
</dbReference>
<comment type="function">
    <text evidence="6">Catalyzes the 2'-O-methylation of the ribose of cytidine 1402 (C1402) in 16S rRNA.</text>
</comment>
<evidence type="ECO:0000313" key="9">
    <source>
        <dbReference type="Proteomes" id="UP000682111"/>
    </source>
</evidence>
<dbReference type="InterPro" id="IPR008189">
    <property type="entry name" value="rRNA_ssu_MeTfrase_I"/>
</dbReference>
<evidence type="ECO:0000256" key="2">
    <source>
        <dbReference type="ARBA" id="ARBA00022552"/>
    </source>
</evidence>
<keyword evidence="9" id="KW-1185">Reference proteome</keyword>
<protein>
    <recommendedName>
        <fullName evidence="6">Ribosomal RNA small subunit methyltransferase I</fullName>
        <ecNumber evidence="6">2.1.1.198</ecNumber>
    </recommendedName>
    <alternativeName>
        <fullName evidence="6">16S rRNA 2'-O-ribose C1402 methyltransferase</fullName>
    </alternativeName>
    <alternativeName>
        <fullName evidence="6">rRNA (cytidine-2'-O-)-methyltransferase RsmI</fullName>
    </alternativeName>
</protein>
<dbReference type="NCBIfam" id="TIGR00096">
    <property type="entry name" value="16S rRNA (cytidine(1402)-2'-O)-methyltransferase"/>
    <property type="match status" value="1"/>
</dbReference>
<gene>
    <name evidence="6 8" type="primary">rsmI</name>
    <name evidence="8" type="ORF">J27TS8_44920</name>
</gene>
<dbReference type="GO" id="GO:0005737">
    <property type="term" value="C:cytoplasm"/>
    <property type="evidence" value="ECO:0007669"/>
    <property type="project" value="UniProtKB-SubCell"/>
</dbReference>
<proteinExistence type="inferred from homology"/>
<dbReference type="FunFam" id="3.40.1010.10:FF:000002">
    <property type="entry name" value="Ribosomal RNA small subunit methyltransferase I"/>
    <property type="match status" value="1"/>
</dbReference>
<evidence type="ECO:0000256" key="3">
    <source>
        <dbReference type="ARBA" id="ARBA00022603"/>
    </source>
</evidence>
<evidence type="ECO:0000256" key="4">
    <source>
        <dbReference type="ARBA" id="ARBA00022679"/>
    </source>
</evidence>
<evidence type="ECO:0000313" key="8">
    <source>
        <dbReference type="EMBL" id="GIN64499.1"/>
    </source>
</evidence>
<dbReference type="PANTHER" id="PTHR46111">
    <property type="entry name" value="RIBOSOMAL RNA SMALL SUBUNIT METHYLTRANSFERASE I"/>
    <property type="match status" value="1"/>
</dbReference>
<dbReference type="InterPro" id="IPR014776">
    <property type="entry name" value="4pyrrole_Mease_sub2"/>
</dbReference>
<dbReference type="Proteomes" id="UP000682111">
    <property type="component" value="Unassembled WGS sequence"/>
</dbReference>
<dbReference type="AlphaFoldDB" id="A0A919WMV3"/>
<dbReference type="InterPro" id="IPR014777">
    <property type="entry name" value="4pyrrole_Mease_sub1"/>
</dbReference>